<dbReference type="Proteomes" id="UP000887116">
    <property type="component" value="Unassembled WGS sequence"/>
</dbReference>
<organism evidence="1 2">
    <name type="scientific">Trichonephila clavata</name>
    <name type="common">Joro spider</name>
    <name type="synonym">Nephila clavata</name>
    <dbReference type="NCBI Taxonomy" id="2740835"/>
    <lineage>
        <taxon>Eukaryota</taxon>
        <taxon>Metazoa</taxon>
        <taxon>Ecdysozoa</taxon>
        <taxon>Arthropoda</taxon>
        <taxon>Chelicerata</taxon>
        <taxon>Arachnida</taxon>
        <taxon>Araneae</taxon>
        <taxon>Araneomorphae</taxon>
        <taxon>Entelegynae</taxon>
        <taxon>Araneoidea</taxon>
        <taxon>Nephilidae</taxon>
        <taxon>Trichonephila</taxon>
    </lineage>
</organism>
<evidence type="ECO:0000313" key="1">
    <source>
        <dbReference type="EMBL" id="GFQ96170.1"/>
    </source>
</evidence>
<sequence length="80" mass="9270">MLKEVHSLIDGLKIKDEAIKGLQEECTRRLDKIQILQRSVQVLQDQLAQSSQHHNSVLIEKENLITQLQHSIKESEETVR</sequence>
<name>A0A8X6L3A9_TRICU</name>
<gene>
    <name evidence="1" type="primary">AVEN_154558_1</name>
    <name evidence="1" type="ORF">TNCT_502371</name>
</gene>
<reference evidence="1" key="1">
    <citation type="submission" date="2020-07" db="EMBL/GenBank/DDBJ databases">
        <title>Multicomponent nature underlies the extraordinary mechanical properties of spider dragline silk.</title>
        <authorList>
            <person name="Kono N."/>
            <person name="Nakamura H."/>
            <person name="Mori M."/>
            <person name="Yoshida Y."/>
            <person name="Ohtoshi R."/>
            <person name="Malay A.D."/>
            <person name="Moran D.A.P."/>
            <person name="Tomita M."/>
            <person name="Numata K."/>
            <person name="Arakawa K."/>
        </authorList>
    </citation>
    <scope>NUCLEOTIDE SEQUENCE</scope>
</reference>
<protein>
    <submittedName>
        <fullName evidence="1">Uncharacterized protein</fullName>
    </submittedName>
</protein>
<evidence type="ECO:0000313" key="2">
    <source>
        <dbReference type="Proteomes" id="UP000887116"/>
    </source>
</evidence>
<dbReference type="OrthoDB" id="6419778at2759"/>
<keyword evidence="2" id="KW-1185">Reference proteome</keyword>
<comment type="caution">
    <text evidence="1">The sequence shown here is derived from an EMBL/GenBank/DDBJ whole genome shotgun (WGS) entry which is preliminary data.</text>
</comment>
<accession>A0A8X6L3A9</accession>
<dbReference type="EMBL" id="BMAO01024565">
    <property type="protein sequence ID" value="GFQ96170.1"/>
    <property type="molecule type" value="Genomic_DNA"/>
</dbReference>
<proteinExistence type="predicted"/>
<feature type="non-terminal residue" evidence="1">
    <location>
        <position position="80"/>
    </location>
</feature>
<dbReference type="AlphaFoldDB" id="A0A8X6L3A9"/>